<name>A0A6A4H3K2_9AGAR</name>
<gene>
    <name evidence="2" type="ORF">BT96DRAFT_944715</name>
</gene>
<proteinExistence type="predicted"/>
<dbReference type="EMBL" id="ML769598">
    <property type="protein sequence ID" value="KAE9392356.1"/>
    <property type="molecule type" value="Genomic_DNA"/>
</dbReference>
<feature type="region of interest" description="Disordered" evidence="1">
    <location>
        <begin position="83"/>
        <end position="104"/>
    </location>
</feature>
<sequence length="222" mass="25044">MPCVWEHHARMIREARNHIYSKVTKNGHQQLIIAVKKQEVEVSKLMDDGSDELLTRRRICVTLLRQARDAVTASEKPSFTGLDIGTNNFHIPSTGPSKDAEKQGQQIDGLLTKLDDDERIELLKELQKDRDLAFALRLTQQWFIPGEIEVPLAFMNAIPPLPQGANAVDDTSPIDDYGKNKKGKNHLSVVKPTPCQILKRNQIREPRSSCFSRGTVVLRVTT</sequence>
<protein>
    <submittedName>
        <fullName evidence="2">Uncharacterized protein</fullName>
    </submittedName>
</protein>
<organism evidence="2 3">
    <name type="scientific">Gymnopus androsaceus JB14</name>
    <dbReference type="NCBI Taxonomy" id="1447944"/>
    <lineage>
        <taxon>Eukaryota</taxon>
        <taxon>Fungi</taxon>
        <taxon>Dikarya</taxon>
        <taxon>Basidiomycota</taxon>
        <taxon>Agaricomycotina</taxon>
        <taxon>Agaricomycetes</taxon>
        <taxon>Agaricomycetidae</taxon>
        <taxon>Agaricales</taxon>
        <taxon>Marasmiineae</taxon>
        <taxon>Omphalotaceae</taxon>
        <taxon>Gymnopus</taxon>
    </lineage>
</organism>
<reference evidence="2" key="1">
    <citation type="journal article" date="2019" name="Environ. Microbiol.">
        <title>Fungal ecological strategies reflected in gene transcription - a case study of two litter decomposers.</title>
        <authorList>
            <person name="Barbi F."/>
            <person name="Kohler A."/>
            <person name="Barry K."/>
            <person name="Baskaran P."/>
            <person name="Daum C."/>
            <person name="Fauchery L."/>
            <person name="Ihrmark K."/>
            <person name="Kuo A."/>
            <person name="LaButti K."/>
            <person name="Lipzen A."/>
            <person name="Morin E."/>
            <person name="Grigoriev I.V."/>
            <person name="Henrissat B."/>
            <person name="Lindahl B."/>
            <person name="Martin F."/>
        </authorList>
    </citation>
    <scope>NUCLEOTIDE SEQUENCE</scope>
    <source>
        <strain evidence="2">JB14</strain>
    </source>
</reference>
<dbReference type="AlphaFoldDB" id="A0A6A4H3K2"/>
<evidence type="ECO:0000313" key="3">
    <source>
        <dbReference type="Proteomes" id="UP000799118"/>
    </source>
</evidence>
<evidence type="ECO:0000256" key="1">
    <source>
        <dbReference type="SAM" id="MobiDB-lite"/>
    </source>
</evidence>
<keyword evidence="3" id="KW-1185">Reference proteome</keyword>
<dbReference type="Proteomes" id="UP000799118">
    <property type="component" value="Unassembled WGS sequence"/>
</dbReference>
<evidence type="ECO:0000313" key="2">
    <source>
        <dbReference type="EMBL" id="KAE9392356.1"/>
    </source>
</evidence>
<accession>A0A6A4H3K2</accession>
<feature type="compositionally biased region" description="Polar residues" evidence="1">
    <location>
        <begin position="85"/>
        <end position="96"/>
    </location>
</feature>